<feature type="domain" description="Transposase IS200-like" evidence="1">
    <location>
        <begin position="123"/>
        <end position="154"/>
    </location>
</feature>
<dbReference type="SUPFAM" id="SSF143422">
    <property type="entry name" value="Transposase IS200-like"/>
    <property type="match status" value="1"/>
</dbReference>
<reference evidence="2 3" key="1">
    <citation type="journal article" date="2015" name="Sci. Rep.">
        <title>The expression and crystallization of Cry65Aa require two C-termini, revealing a novel evolutionary strategy of Bacillus thuringiensis Cry proteins.</title>
        <authorList>
            <person name="Peng D.H."/>
            <person name="Pang C.Y."/>
            <person name="Wu H."/>
            <person name="Huang Q."/>
            <person name="Zheng J.S."/>
            <person name="Sun M."/>
        </authorList>
    </citation>
    <scope>NUCLEOTIDE SEQUENCE [LARGE SCALE GENOMIC DNA]</scope>
    <source>
        <strain evidence="2 3">Sbt003</strain>
    </source>
</reference>
<sequence length="158" mass="18218">MEGVIVLNKEQAYTFLKQVYQDVILDLKLDKISDYFSDQYIQVTVGTEVNIQGFHTHMEVLKSIVETRALSPFYDFLFDEEKQKATLRYEIHVKKKNGNIGVIEIIAIFELKNGGILRSNELTRSLPSLWTRSYFVSTAGNVSTETIKQYVENQKTRG</sequence>
<dbReference type="Proteomes" id="UP000032407">
    <property type="component" value="Unassembled WGS sequence"/>
</dbReference>
<dbReference type="GO" id="GO:0004803">
    <property type="term" value="F:transposase activity"/>
    <property type="evidence" value="ECO:0007669"/>
    <property type="project" value="InterPro"/>
</dbReference>
<accession>A0A9X0F709</accession>
<dbReference type="InterPro" id="IPR032710">
    <property type="entry name" value="NTF2-like_dom_sf"/>
</dbReference>
<gene>
    <name evidence="2" type="ORF">C797_19547</name>
</gene>
<proteinExistence type="predicted"/>
<dbReference type="GO" id="GO:0003677">
    <property type="term" value="F:DNA binding"/>
    <property type="evidence" value="ECO:0007669"/>
    <property type="project" value="InterPro"/>
</dbReference>
<dbReference type="SUPFAM" id="SSF54427">
    <property type="entry name" value="NTF2-like"/>
    <property type="match status" value="1"/>
</dbReference>
<protein>
    <recommendedName>
        <fullName evidence="1">Transposase IS200-like domain-containing protein</fullName>
    </recommendedName>
</protein>
<dbReference type="Pfam" id="PF01797">
    <property type="entry name" value="Y1_Tnp"/>
    <property type="match status" value="1"/>
</dbReference>
<name>A0A9X0F709_BACTU</name>
<evidence type="ECO:0000313" key="3">
    <source>
        <dbReference type="Proteomes" id="UP000032407"/>
    </source>
</evidence>
<evidence type="ECO:0000259" key="1">
    <source>
        <dbReference type="Pfam" id="PF01797"/>
    </source>
</evidence>
<dbReference type="Gene3D" id="3.30.70.1290">
    <property type="entry name" value="Transposase IS200-like"/>
    <property type="match status" value="1"/>
</dbReference>
<evidence type="ECO:0000313" key="2">
    <source>
        <dbReference type="EMBL" id="KIU73167.1"/>
    </source>
</evidence>
<organism evidence="2 3">
    <name type="scientific">Bacillus thuringiensis Sbt003</name>
    <dbReference type="NCBI Taxonomy" id="1235825"/>
    <lineage>
        <taxon>Bacteria</taxon>
        <taxon>Bacillati</taxon>
        <taxon>Bacillota</taxon>
        <taxon>Bacilli</taxon>
        <taxon>Bacillales</taxon>
        <taxon>Bacillaceae</taxon>
        <taxon>Bacillus</taxon>
        <taxon>Bacillus cereus group</taxon>
    </lineage>
</organism>
<dbReference type="GO" id="GO:0006313">
    <property type="term" value="P:DNA transposition"/>
    <property type="evidence" value="ECO:0007669"/>
    <property type="project" value="InterPro"/>
</dbReference>
<comment type="caution">
    <text evidence="2">The sequence shown here is derived from an EMBL/GenBank/DDBJ whole genome shotgun (WGS) entry which is preliminary data.</text>
</comment>
<dbReference type="InterPro" id="IPR036515">
    <property type="entry name" value="Transposase_17_sf"/>
</dbReference>
<dbReference type="InterPro" id="IPR002686">
    <property type="entry name" value="Transposase_17"/>
</dbReference>
<dbReference type="AlphaFoldDB" id="A0A9X0F709"/>
<dbReference type="EMBL" id="AMYJ01000033">
    <property type="protein sequence ID" value="KIU73167.1"/>
    <property type="molecule type" value="Genomic_DNA"/>
</dbReference>